<feature type="compositionally biased region" description="Low complexity" evidence="1">
    <location>
        <begin position="1436"/>
        <end position="1448"/>
    </location>
</feature>
<dbReference type="OMA" id="MNASPYH"/>
<feature type="compositionally biased region" description="Low complexity" evidence="1">
    <location>
        <begin position="1286"/>
        <end position="1301"/>
    </location>
</feature>
<dbReference type="VEuPathDB" id="FungiDB:CC1G_06251"/>
<evidence type="ECO:0000313" key="2">
    <source>
        <dbReference type="EMBL" id="EAU85235.1"/>
    </source>
</evidence>
<feature type="compositionally biased region" description="Pro residues" evidence="1">
    <location>
        <begin position="1047"/>
        <end position="1059"/>
    </location>
</feature>
<keyword evidence="3" id="KW-1185">Reference proteome</keyword>
<dbReference type="OrthoDB" id="298939at2759"/>
<feature type="compositionally biased region" description="Low complexity" evidence="1">
    <location>
        <begin position="1245"/>
        <end position="1257"/>
    </location>
</feature>
<proteinExistence type="predicted"/>
<dbReference type="eggNOG" id="ENOG502RKAN">
    <property type="taxonomic scope" value="Eukaryota"/>
</dbReference>
<dbReference type="EMBL" id="AACS02000004">
    <property type="protein sequence ID" value="EAU85235.1"/>
    <property type="molecule type" value="Genomic_DNA"/>
</dbReference>
<dbReference type="Proteomes" id="UP000001861">
    <property type="component" value="Unassembled WGS sequence"/>
</dbReference>
<feature type="compositionally biased region" description="Basic and acidic residues" evidence="1">
    <location>
        <begin position="887"/>
        <end position="897"/>
    </location>
</feature>
<feature type="compositionally biased region" description="Basic and acidic residues" evidence="1">
    <location>
        <begin position="642"/>
        <end position="652"/>
    </location>
</feature>
<dbReference type="RefSeq" id="XP_001836664.1">
    <property type="nucleotide sequence ID" value="XM_001836612.2"/>
</dbReference>
<evidence type="ECO:0008006" key="4">
    <source>
        <dbReference type="Google" id="ProtNLM"/>
    </source>
</evidence>
<feature type="region of interest" description="Disordered" evidence="1">
    <location>
        <begin position="530"/>
        <end position="562"/>
    </location>
</feature>
<feature type="region of interest" description="Disordered" evidence="1">
    <location>
        <begin position="579"/>
        <end position="600"/>
    </location>
</feature>
<dbReference type="InParanoid" id="A8NVD7"/>
<feature type="region of interest" description="Disordered" evidence="1">
    <location>
        <begin position="626"/>
        <end position="707"/>
    </location>
</feature>
<accession>A8NVD7</accession>
<feature type="compositionally biased region" description="Basic and acidic residues" evidence="1">
    <location>
        <begin position="1073"/>
        <end position="1100"/>
    </location>
</feature>
<feature type="compositionally biased region" description="Basic and acidic residues" evidence="1">
    <location>
        <begin position="947"/>
        <end position="958"/>
    </location>
</feature>
<feature type="region of interest" description="Disordered" evidence="1">
    <location>
        <begin position="1400"/>
        <end position="1459"/>
    </location>
</feature>
<feature type="compositionally biased region" description="Basic and acidic residues" evidence="1">
    <location>
        <begin position="905"/>
        <end position="919"/>
    </location>
</feature>
<feature type="compositionally biased region" description="Low complexity" evidence="1">
    <location>
        <begin position="1117"/>
        <end position="1130"/>
    </location>
</feature>
<organism evidence="2 3">
    <name type="scientific">Coprinopsis cinerea (strain Okayama-7 / 130 / ATCC MYA-4618 / FGSC 9003)</name>
    <name type="common">Inky cap fungus</name>
    <name type="synonym">Hormographiella aspergillata</name>
    <dbReference type="NCBI Taxonomy" id="240176"/>
    <lineage>
        <taxon>Eukaryota</taxon>
        <taxon>Fungi</taxon>
        <taxon>Dikarya</taxon>
        <taxon>Basidiomycota</taxon>
        <taxon>Agaricomycotina</taxon>
        <taxon>Agaricomycetes</taxon>
        <taxon>Agaricomycetidae</taxon>
        <taxon>Agaricales</taxon>
        <taxon>Agaricineae</taxon>
        <taxon>Psathyrellaceae</taxon>
        <taxon>Coprinopsis</taxon>
    </lineage>
</organism>
<dbReference type="Gene3D" id="2.60.40.640">
    <property type="match status" value="1"/>
</dbReference>
<dbReference type="GeneID" id="6013212"/>
<reference evidence="2 3" key="1">
    <citation type="journal article" date="2010" name="Proc. Natl. Acad. Sci. U.S.A.">
        <title>Insights into evolution of multicellular fungi from the assembled chromosomes of the mushroom Coprinopsis cinerea (Coprinus cinereus).</title>
        <authorList>
            <person name="Stajich J.E."/>
            <person name="Wilke S.K."/>
            <person name="Ahren D."/>
            <person name="Au C.H."/>
            <person name="Birren B.W."/>
            <person name="Borodovsky M."/>
            <person name="Burns C."/>
            <person name="Canback B."/>
            <person name="Casselton L.A."/>
            <person name="Cheng C.K."/>
            <person name="Deng J."/>
            <person name="Dietrich F.S."/>
            <person name="Fargo D.C."/>
            <person name="Farman M.L."/>
            <person name="Gathman A.C."/>
            <person name="Goldberg J."/>
            <person name="Guigo R."/>
            <person name="Hoegger P.J."/>
            <person name="Hooker J.B."/>
            <person name="Huggins A."/>
            <person name="James T.Y."/>
            <person name="Kamada T."/>
            <person name="Kilaru S."/>
            <person name="Kodira C."/>
            <person name="Kues U."/>
            <person name="Kupfer D."/>
            <person name="Kwan H.S."/>
            <person name="Lomsadze A."/>
            <person name="Li W."/>
            <person name="Lilly W.W."/>
            <person name="Ma L.J."/>
            <person name="Mackey A.J."/>
            <person name="Manning G."/>
            <person name="Martin F."/>
            <person name="Muraguchi H."/>
            <person name="Natvig D.O."/>
            <person name="Palmerini H."/>
            <person name="Ramesh M.A."/>
            <person name="Rehmeyer C.J."/>
            <person name="Roe B.A."/>
            <person name="Shenoy N."/>
            <person name="Stanke M."/>
            <person name="Ter-Hovhannisyan V."/>
            <person name="Tunlid A."/>
            <person name="Velagapudi R."/>
            <person name="Vision T.J."/>
            <person name="Zeng Q."/>
            <person name="Zolan M.E."/>
            <person name="Pukkila P.J."/>
        </authorList>
    </citation>
    <scope>NUCLEOTIDE SEQUENCE [LARGE SCALE GENOMIC DNA]</scope>
    <source>
        <strain evidence="3">Okayama-7 / 130 / ATCC MYA-4618 / FGSC 9003</strain>
    </source>
</reference>
<evidence type="ECO:0000256" key="1">
    <source>
        <dbReference type="SAM" id="MobiDB-lite"/>
    </source>
</evidence>
<feature type="region of interest" description="Disordered" evidence="1">
    <location>
        <begin position="1037"/>
        <end position="1180"/>
    </location>
</feature>
<feature type="compositionally biased region" description="Polar residues" evidence="1">
    <location>
        <begin position="1307"/>
        <end position="1319"/>
    </location>
</feature>
<dbReference type="InterPro" id="IPR014752">
    <property type="entry name" value="Arrestin-like_C"/>
</dbReference>
<feature type="compositionally biased region" description="Low complexity" evidence="1">
    <location>
        <begin position="1060"/>
        <end position="1072"/>
    </location>
</feature>
<feature type="compositionally biased region" description="Polar residues" evidence="1">
    <location>
        <begin position="1334"/>
        <end position="1349"/>
    </location>
</feature>
<feature type="compositionally biased region" description="Basic and acidic residues" evidence="1">
    <location>
        <begin position="810"/>
        <end position="824"/>
    </location>
</feature>
<comment type="caution">
    <text evidence="2">The sequence shown here is derived from an EMBL/GenBank/DDBJ whole genome shotgun (WGS) entry which is preliminary data.</text>
</comment>
<sequence>MAPSQPMPLPEPMNATPHHSKVKVSITLADPIFVAGDYVAGKMELECRADKGLGVGVILVELFAIQELNSRDHSATSTFLHSRRLFQGPGLPPSNAVHAHPQPGYPVLPPTYYQARRGLSTFLFRIPIPETSPSSIIFGSGLGRVRYELRASVGVVWKGERRLVIDTQSLDVVSAFPHELIGVKEPEAVIIGENGKLWMQGKLVGPVIIAGESACIELQVKNHSNKKNTGLSLSLNRTLVLPGSIGVGKQAMELTDTLTHVPFRGAEYIIPPGAEGVAHLVFDVPKQSRGVRGGILDGDDTDPPRSTESLFEIRCSVDVKMSMGFGNKDLVLSIPVTIVHPRAVPPNLPLHSQPMPVIPYPPPQNVYANVAPVYPPPHPMTPPVHSLPPFLVDHQQNQVWLPPPTPIPFQGYAAYSPQHHPHQYLVSPAPQAVLVPPSHYGPCIARPVSAGGNVSVPDPYMLPASGLPLTYTGNAAVNGLPSPTGAGNTSIHMDAEEGKGQRASRIAHHLRMSSRTRSVSPQSHRFPLGAPVIDSFEPSTPLQDPVSGRLRQLPQPPRTSSEVALDRVANLSLSPPQRHVHTMVHSPRPQLTPKHSFYNERPKSERVEVLERMADVVAAQLNDLSGDIPKDDVIHAAMPGPDGKDKSKEAELNKTLPAPPVPSQKPTAVASPPTRAPLDSLFEDPKPKSAPLLEPSDKAPPTPTLTAILPKRVPRSNINDFLAPDNRESGLDALERRLLAEVGTRKFDEMNPHKGDDKRPGIRDIMGVGPIDIPVKAKSPEPLNDSAISSLTLANDHRSADGDNDAAAEQDDKADSDLDVEAKTHRGARSRSVSGDERGKTMKRVPVEKVHLEDDALWGVRSIHRREEADTAPAASTPTKLSAGSGKSKDKDREKKASGRKKDRATKEERARTKTEAKGRVAAWLGGIVPDEPPQEESIPPSPSIARRPDSVLREAKSTELLPNEDNGKAFAGLPSPTLPPVSAGQDGALKEKDVSSAPNPRSSGFMPMHTLKRQQPVIEREMAAVEEAKKVADIWGESLGTNDRTPVPPSKPALPPKPLVSLPPKVVPQSVRTDRRVSPPSRKPEFASDKSIARDESKPLNDVAPRNGWKLPDPTPAVNTAATTKAKATSPPPPPAKPTNINVTRKPSARLPQFPPLPARKPDPEVSYDVRSARGGRGGQVTSVAALWASVAANNGAASGPPIKPKPDALGGKRLSSDPSRKPASTTGQQPPRLPGKIALPGLAKADSSASTDAKSPPVLKRQVSAPKPTVPSDEPSSKAGPIPVSKVASSSAVKVESSSGGPTIPSRSKSTEFTRNPPTRGLFTGDLKSRTPGKTTPNNLSTPSAGGSSEPRLLVAAVGGAGPKTNAKPIIKSTSVPAVISSSHAVPVLSSTASLARPAATPRLTAGVANRSPDKPKTDRTAVIPSIVTAKLGSVPAPSHSSSAAPKSPPPDLAFGQARLRDLIKKYQSQAT</sequence>
<feature type="region of interest" description="Disordered" evidence="1">
    <location>
        <begin position="1195"/>
        <end position="1352"/>
    </location>
</feature>
<feature type="region of interest" description="Disordered" evidence="1">
    <location>
        <begin position="747"/>
        <end position="1011"/>
    </location>
</feature>
<feature type="compositionally biased region" description="Basic and acidic residues" evidence="1">
    <location>
        <begin position="834"/>
        <end position="854"/>
    </location>
</feature>
<protein>
    <recommendedName>
        <fullName evidence="4">Arrestin-like N-terminal domain-containing protein</fullName>
    </recommendedName>
</protein>
<gene>
    <name evidence="2" type="ORF">CC1G_06251</name>
</gene>
<name>A8NVD7_COPC7</name>
<feature type="compositionally biased region" description="Basic and acidic residues" evidence="1">
    <location>
        <begin position="747"/>
        <end position="762"/>
    </location>
</feature>
<dbReference type="KEGG" id="cci:CC1G_06251"/>
<evidence type="ECO:0000313" key="3">
    <source>
        <dbReference type="Proteomes" id="UP000001861"/>
    </source>
</evidence>